<gene>
    <name evidence="3" type="ORF">RT97_06925</name>
</gene>
<keyword evidence="2" id="KW-0732">Signal</keyword>
<dbReference type="Proteomes" id="UP000032067">
    <property type="component" value="Unassembled WGS sequence"/>
</dbReference>
<dbReference type="AlphaFoldDB" id="A0A0D0MV45"/>
<feature type="compositionally biased region" description="Basic and acidic residues" evidence="1">
    <location>
        <begin position="74"/>
        <end position="120"/>
    </location>
</feature>
<name>A0A0D0MV45_VARPD</name>
<comment type="caution">
    <text evidence="3">The sequence shown here is derived from an EMBL/GenBank/DDBJ whole genome shotgun (WGS) entry which is preliminary data.</text>
</comment>
<feature type="region of interest" description="Disordered" evidence="1">
    <location>
        <begin position="53"/>
        <end position="120"/>
    </location>
</feature>
<sequence length="120" mass="13408">MLAAALATLSLSAAAQPITSESCNAKREAIERDIDAAKAKGQAQRVRGLERALSANQRNCSPERLQADHRKRVQAQERKVAERQRELAQAREKGRADKIAQRESKLREEEAELERLKAAH</sequence>
<feature type="signal peptide" evidence="2">
    <location>
        <begin position="1"/>
        <end position="15"/>
    </location>
</feature>
<evidence type="ECO:0008006" key="5">
    <source>
        <dbReference type="Google" id="ProtNLM"/>
    </source>
</evidence>
<feature type="chain" id="PRO_5012836541" description="DUF1090 domain-containing protein" evidence="2">
    <location>
        <begin position="16"/>
        <end position="120"/>
    </location>
</feature>
<protein>
    <recommendedName>
        <fullName evidence="5">DUF1090 domain-containing protein</fullName>
    </recommendedName>
</protein>
<dbReference type="EMBL" id="JXQQ01000012">
    <property type="protein sequence ID" value="KIQ34764.1"/>
    <property type="molecule type" value="Genomic_DNA"/>
</dbReference>
<evidence type="ECO:0000256" key="1">
    <source>
        <dbReference type="SAM" id="MobiDB-lite"/>
    </source>
</evidence>
<organism evidence="3 4">
    <name type="scientific">Variovorax paradoxus</name>
    <dbReference type="NCBI Taxonomy" id="34073"/>
    <lineage>
        <taxon>Bacteria</taxon>
        <taxon>Pseudomonadati</taxon>
        <taxon>Pseudomonadota</taxon>
        <taxon>Betaproteobacteria</taxon>
        <taxon>Burkholderiales</taxon>
        <taxon>Comamonadaceae</taxon>
        <taxon>Variovorax</taxon>
    </lineage>
</organism>
<dbReference type="Pfam" id="PF06476">
    <property type="entry name" value="DUF1090"/>
    <property type="match status" value="1"/>
</dbReference>
<proteinExistence type="predicted"/>
<dbReference type="InterPro" id="IPR009468">
    <property type="entry name" value="DUF1090"/>
</dbReference>
<evidence type="ECO:0000313" key="4">
    <source>
        <dbReference type="Proteomes" id="UP000032067"/>
    </source>
</evidence>
<reference evidence="3 4" key="1">
    <citation type="submission" date="2014-12" db="EMBL/GenBank/DDBJ databases">
        <title>16Stimator: statistical estimation of ribosomal gene copy numbers from draft genome assemblies.</title>
        <authorList>
            <person name="Perisin M.A."/>
            <person name="Vetter M."/>
            <person name="Gilbert J.A."/>
            <person name="Bergelson J."/>
        </authorList>
    </citation>
    <scope>NUCLEOTIDE SEQUENCE [LARGE SCALE GENOMIC DNA]</scope>
    <source>
        <strain evidence="3 4">MEDvA23</strain>
    </source>
</reference>
<evidence type="ECO:0000313" key="3">
    <source>
        <dbReference type="EMBL" id="KIQ34764.1"/>
    </source>
</evidence>
<accession>A0A0D0MV45</accession>
<evidence type="ECO:0000256" key="2">
    <source>
        <dbReference type="SAM" id="SignalP"/>
    </source>
</evidence>